<dbReference type="Pfam" id="PF00240">
    <property type="entry name" value="ubiquitin"/>
    <property type="match status" value="1"/>
</dbReference>
<evidence type="ECO:0000313" key="2">
    <source>
        <dbReference type="EMBL" id="KAG8389160.1"/>
    </source>
</evidence>
<dbReference type="Proteomes" id="UP000826271">
    <property type="component" value="Unassembled WGS sequence"/>
</dbReference>
<evidence type="ECO:0000313" key="3">
    <source>
        <dbReference type="Proteomes" id="UP000826271"/>
    </source>
</evidence>
<dbReference type="InterPro" id="IPR019956">
    <property type="entry name" value="Ubiquitin_dom"/>
</dbReference>
<dbReference type="InterPro" id="IPR000626">
    <property type="entry name" value="Ubiquitin-like_dom"/>
</dbReference>
<comment type="caution">
    <text evidence="2">The sequence shown here is derived from an EMBL/GenBank/DDBJ whole genome shotgun (WGS) entry which is preliminary data.</text>
</comment>
<dbReference type="AlphaFoldDB" id="A0AAV6YCS0"/>
<dbReference type="SUPFAM" id="SSF54236">
    <property type="entry name" value="Ubiquitin-like"/>
    <property type="match status" value="1"/>
</dbReference>
<organism evidence="2 3">
    <name type="scientific">Buddleja alternifolia</name>
    <dbReference type="NCBI Taxonomy" id="168488"/>
    <lineage>
        <taxon>Eukaryota</taxon>
        <taxon>Viridiplantae</taxon>
        <taxon>Streptophyta</taxon>
        <taxon>Embryophyta</taxon>
        <taxon>Tracheophyta</taxon>
        <taxon>Spermatophyta</taxon>
        <taxon>Magnoliopsida</taxon>
        <taxon>eudicotyledons</taxon>
        <taxon>Gunneridae</taxon>
        <taxon>Pentapetalae</taxon>
        <taxon>asterids</taxon>
        <taxon>lamiids</taxon>
        <taxon>Lamiales</taxon>
        <taxon>Scrophulariaceae</taxon>
        <taxon>Buddlejeae</taxon>
        <taxon>Buddleja</taxon>
    </lineage>
</organism>
<dbReference type="EMBL" id="WHWC01000002">
    <property type="protein sequence ID" value="KAG8389160.1"/>
    <property type="molecule type" value="Genomic_DNA"/>
</dbReference>
<evidence type="ECO:0000259" key="1">
    <source>
        <dbReference type="PROSITE" id="PS50053"/>
    </source>
</evidence>
<protein>
    <recommendedName>
        <fullName evidence="1">Ubiquitin-like domain-containing protein</fullName>
    </recommendedName>
</protein>
<reference evidence="2" key="1">
    <citation type="submission" date="2019-10" db="EMBL/GenBank/DDBJ databases">
        <authorList>
            <person name="Zhang R."/>
            <person name="Pan Y."/>
            <person name="Wang J."/>
            <person name="Ma R."/>
            <person name="Yu S."/>
        </authorList>
    </citation>
    <scope>NUCLEOTIDE SEQUENCE</scope>
    <source>
        <strain evidence="2">LA-IB0</strain>
        <tissue evidence="2">Leaf</tissue>
    </source>
</reference>
<feature type="domain" description="Ubiquitin-like" evidence="1">
    <location>
        <begin position="34"/>
        <end position="69"/>
    </location>
</feature>
<sequence length="153" mass="17224">MTCGLRKCVTGVWLEDIAPASKFARGWPHILVGYNIQKESTLRFVRTKIRDKERIPQDQQRLIFAGKQFFVLRFRGAGTPNAHSTALKSRWGQPDKSLGLTSSGYLYRMANCALAESNPCPVKYVAVSSAEYAKFKVHEIDYNPEASELPSQI</sequence>
<name>A0AAV6YCS0_9LAMI</name>
<keyword evidence="3" id="KW-1185">Reference proteome</keyword>
<gene>
    <name evidence="2" type="ORF">BUALT_Bualt02G0200200</name>
</gene>
<accession>A0AAV6YCS0</accession>
<dbReference type="PROSITE" id="PS50053">
    <property type="entry name" value="UBIQUITIN_2"/>
    <property type="match status" value="1"/>
</dbReference>
<dbReference type="InterPro" id="IPR029071">
    <property type="entry name" value="Ubiquitin-like_domsf"/>
</dbReference>
<proteinExistence type="predicted"/>
<dbReference type="Gene3D" id="3.10.20.90">
    <property type="entry name" value="Phosphatidylinositol 3-kinase Catalytic Subunit, Chain A, domain 1"/>
    <property type="match status" value="1"/>
</dbReference>
<dbReference type="PRINTS" id="PR00348">
    <property type="entry name" value="UBIQUITIN"/>
</dbReference>